<protein>
    <submittedName>
        <fullName evidence="2">Uncharacterized protein</fullName>
    </submittedName>
</protein>
<keyword evidence="1" id="KW-0812">Transmembrane</keyword>
<organism evidence="2">
    <name type="scientific">uncultured Campylobacterales bacterium</name>
    <dbReference type="NCBI Taxonomy" id="352960"/>
    <lineage>
        <taxon>Bacteria</taxon>
        <taxon>Pseudomonadati</taxon>
        <taxon>Campylobacterota</taxon>
        <taxon>Epsilonproteobacteria</taxon>
        <taxon>Campylobacterales</taxon>
        <taxon>environmental samples</taxon>
    </lineage>
</organism>
<dbReference type="EMBL" id="CACVAW010000010">
    <property type="protein sequence ID" value="CAA6803592.1"/>
    <property type="molecule type" value="Genomic_DNA"/>
</dbReference>
<dbReference type="AlphaFoldDB" id="A0A6S6SJM7"/>
<name>A0A6S6SJM7_9BACT</name>
<reference evidence="2" key="1">
    <citation type="submission" date="2020-01" db="EMBL/GenBank/DDBJ databases">
        <authorList>
            <person name="Meier V. D."/>
            <person name="Meier V D."/>
        </authorList>
    </citation>
    <scope>NUCLEOTIDE SEQUENCE</scope>
    <source>
        <strain evidence="2">HLG_WM_MAG_12</strain>
    </source>
</reference>
<proteinExistence type="predicted"/>
<feature type="transmembrane region" description="Helical" evidence="1">
    <location>
        <begin position="7"/>
        <end position="25"/>
    </location>
</feature>
<evidence type="ECO:0000256" key="1">
    <source>
        <dbReference type="SAM" id="Phobius"/>
    </source>
</evidence>
<accession>A0A6S6SJM7</accession>
<gene>
    <name evidence="2" type="ORF">HELGO_WM2685</name>
</gene>
<sequence>MGIKRFIIYGGLLLVAIFAYVYYFVDSSTSEISLFGLEYININNKFNILNALWVLLPAVLIYILTILHLLFNLNIKKRNENKLAHDKKMLANILVQKTLGKEIVQKSNFRTNHFGFFVDFIRSIEKLKLHNSSVDKLEINDKTMSDLLVNINKIQNHEVVEEKFFKTAKLSSKDELYIKNELNKLDIDPIYADKYIKNYDKIKDVELKEYITNIIVSQKDIKTIKKINPNLNKKNILKILKRVDTDLDFIYFANQEDFTKEDFIDIAKTFKAKFVPSRMIDIFTELSIVNEKAYEALIYINFEYEKLDTVETLIQNRYEYIKYTLLLKLKRAGEHFDINLFV</sequence>
<keyword evidence="1" id="KW-1133">Transmembrane helix</keyword>
<feature type="transmembrane region" description="Helical" evidence="1">
    <location>
        <begin position="51"/>
        <end position="73"/>
    </location>
</feature>
<keyword evidence="1" id="KW-0472">Membrane</keyword>
<evidence type="ECO:0000313" key="2">
    <source>
        <dbReference type="EMBL" id="CAA6803592.1"/>
    </source>
</evidence>